<dbReference type="SUPFAM" id="SSF50978">
    <property type="entry name" value="WD40 repeat-like"/>
    <property type="match status" value="1"/>
</dbReference>
<feature type="compositionally biased region" description="Polar residues" evidence="13">
    <location>
        <begin position="524"/>
        <end position="538"/>
    </location>
</feature>
<reference evidence="14" key="1">
    <citation type="submission" date="2019-05" db="EMBL/GenBank/DDBJ databases">
        <authorList>
            <person name="Zhang S."/>
            <person name="Liu J."/>
        </authorList>
    </citation>
    <scope>NUCLEOTIDE SEQUENCE [LARGE SCALE GENOMIC DNA]</scope>
</reference>
<dbReference type="Ensembl" id="ENSBGRT00000017202.1">
    <property type="protein sequence ID" value="ENSBGRP00000014934.1"/>
    <property type="gene ID" value="ENSBGRG00000008070.1"/>
</dbReference>
<dbReference type="Proteomes" id="UP000694520">
    <property type="component" value="Chromosome 3"/>
</dbReference>
<evidence type="ECO:0000313" key="14">
    <source>
        <dbReference type="Ensembl" id="ENSBGRP00000014934.1"/>
    </source>
</evidence>
<dbReference type="FunFam" id="2.130.10.10:FF:000045">
    <property type="entry name" value="DDB1- and CUL4-associated factor 6 isoform X2"/>
    <property type="match status" value="1"/>
</dbReference>
<name>A0A8C0A8A6_BOSMU</name>
<evidence type="ECO:0000256" key="10">
    <source>
        <dbReference type="ARBA" id="ARBA00071150"/>
    </source>
</evidence>
<keyword evidence="7" id="KW-0539">Nucleus</keyword>
<keyword evidence="6" id="KW-0833">Ubl conjugation pathway</keyword>
<feature type="compositionally biased region" description="Polar residues" evidence="13">
    <location>
        <begin position="375"/>
        <end position="391"/>
    </location>
</feature>
<comment type="function">
    <text evidence="8">Ligand-dependent coactivator of nuclear receptors. Enhance transcriptional activity of the nuclear receptors NR3C1 and AR. May function as a substrate receptor for CUL4-DDB1 E3 ubiquitin-protein ligase complex.</text>
</comment>
<feature type="compositionally biased region" description="Low complexity" evidence="13">
    <location>
        <begin position="487"/>
        <end position="503"/>
    </location>
</feature>
<keyword evidence="5" id="KW-0677">Repeat</keyword>
<protein>
    <recommendedName>
        <fullName evidence="10">DDB1- and CUL4-associated factor 6</fullName>
    </recommendedName>
    <alternativeName>
        <fullName evidence="12">IQ motif and WD repeat-containing protein 1</fullName>
    </alternativeName>
    <alternativeName>
        <fullName evidence="11">Nuclear receptor interaction protein</fullName>
    </alternativeName>
</protein>
<dbReference type="Ensembl" id="ENSBGRT00000017427.1">
    <property type="protein sequence ID" value="ENSBGRP00000015128.1"/>
    <property type="gene ID" value="ENSBGRG00000008070.1"/>
</dbReference>
<feature type="region of interest" description="Disordered" evidence="13">
    <location>
        <begin position="723"/>
        <end position="743"/>
    </location>
</feature>
<dbReference type="GO" id="GO:0005654">
    <property type="term" value="C:nucleoplasm"/>
    <property type="evidence" value="ECO:0007669"/>
    <property type="project" value="Ensembl"/>
</dbReference>
<evidence type="ECO:0000256" key="11">
    <source>
        <dbReference type="ARBA" id="ARBA00075154"/>
    </source>
</evidence>
<proteinExistence type="predicted"/>
<dbReference type="PROSITE" id="PS50096">
    <property type="entry name" value="IQ"/>
    <property type="match status" value="1"/>
</dbReference>
<evidence type="ECO:0000256" key="7">
    <source>
        <dbReference type="ARBA" id="ARBA00023242"/>
    </source>
</evidence>
<feature type="compositionally biased region" description="Basic and acidic residues" evidence="13">
    <location>
        <begin position="288"/>
        <end position="303"/>
    </location>
</feature>
<evidence type="ECO:0000256" key="2">
    <source>
        <dbReference type="ARBA" id="ARBA00004906"/>
    </source>
</evidence>
<sequence length="948" mass="105914">MSRGGSCPHLLWDVRKRSLGLEDPSRLRSRYLGRREFIQRLKLEATLNVHDGCVNTICWNETGEYILSGSDDTKLVISNPYSRKVLTTIRSGHRANIFSAKFLPCTNDKQIVSCSGDGVIFYTNVEQDAETNRQCQFTCHYGTTYEIMTVPNDPYTFLSCGEDGTVRWFDTRIKTSCTKEDCKDDILINCRRAATSVAICPPIPYYLAVGCSDSSVRIYDRRMLGTRATGNYAGRGTTGMVARFIPSHLNNKSCRVTSLCYSEDGQEILVSYSSDYIYLFDPKDDTARELKTPSAEERREELRQPPVKRLRLRGDWSDTGPRARPESERERDGEQSPNVSLMQRMSDMLSRWFEEASEVAQSNRGRGRSRPRGGTNQSDVSTLPTVPSSTDLEVGETAMEVDTPDEQFLQPSTSSTVSTQGHLASSSTESPHSTSLLSSPDSEQRQPVEASGHRTHHQSEFLRGPEIALLRKRLQQLRLKRAEQQRQQELAARTQQQPSTSDQSSHEGSSQDPQTSDSPSSVVNKQLGSMSLDEQQDNNNEKLSPKPGTGEPVLSLHYSTEGTTTSTIKLNFTDEWSSTASSSRGNGSHCKSEDQEESLVPQSPVQPPEGESEAKTPEESSEDVTLQEGTSAESTVQNHIDTAQSDKFTSESLDSGSGERNDFNLDSPCGVAEESTLSEKGKEPGTSDQTSTPSASSTSNPEPQSQTEAIGSLAHEETLTRDAALQDTDDSDDDPVLIPGARYRAGPGDRFNIRGTTIGDRIMRRSAVARIQEFFRRRKERKEMEELDTLNIRRPLVKMVYKGHRNSRTMIKEANFWGANFVMSGSDCGHIFIWDRHTAEHLMLLEADNHVVNCLQPHPFDPILASSGIDYDIKIWSPLEESRIFNRKLADEVITRNELMLEETRNTITVPASFMLRMLASLNHIRADRLESDRSEGSGQENENEDEE</sequence>
<feature type="region of interest" description="Disordered" evidence="13">
    <location>
        <begin position="576"/>
        <end position="709"/>
    </location>
</feature>
<feature type="compositionally biased region" description="Polar residues" evidence="13">
    <location>
        <begin position="409"/>
        <end position="424"/>
    </location>
</feature>
<feature type="compositionally biased region" description="Low complexity" evidence="13">
    <location>
        <begin position="510"/>
        <end position="523"/>
    </location>
</feature>
<dbReference type="FunFam" id="2.130.10.10:FF:000078">
    <property type="entry name" value="DDB1- and CUL4-associated factor 6 isoform X1"/>
    <property type="match status" value="1"/>
</dbReference>
<evidence type="ECO:0000256" key="13">
    <source>
        <dbReference type="SAM" id="MobiDB-lite"/>
    </source>
</evidence>
<dbReference type="InterPro" id="IPR001680">
    <property type="entry name" value="WD40_rpt"/>
</dbReference>
<keyword evidence="3" id="KW-0597">Phosphoprotein</keyword>
<evidence type="ECO:0000256" key="12">
    <source>
        <dbReference type="ARBA" id="ARBA00075783"/>
    </source>
</evidence>
<evidence type="ECO:0000256" key="9">
    <source>
        <dbReference type="ARBA" id="ARBA00064504"/>
    </source>
</evidence>
<dbReference type="PANTHER" id="PTHR15574:SF39">
    <property type="entry name" value="DDB1- AND CUL4-ASSOCIATED FACTOR 6"/>
    <property type="match status" value="1"/>
</dbReference>
<evidence type="ECO:0000256" key="4">
    <source>
        <dbReference type="ARBA" id="ARBA00022574"/>
    </source>
</evidence>
<dbReference type="GO" id="GO:0005829">
    <property type="term" value="C:cytosol"/>
    <property type="evidence" value="ECO:0007669"/>
    <property type="project" value="Ensembl"/>
</dbReference>
<dbReference type="GeneTree" id="ENSGT00950000182900"/>
<feature type="compositionally biased region" description="Low complexity" evidence="13">
    <location>
        <begin position="686"/>
        <end position="699"/>
    </location>
</feature>
<dbReference type="InterPro" id="IPR045151">
    <property type="entry name" value="DCAF8"/>
</dbReference>
<dbReference type="GO" id="GO:0080008">
    <property type="term" value="C:Cul4-RING E3 ubiquitin ligase complex"/>
    <property type="evidence" value="ECO:0007669"/>
    <property type="project" value="Ensembl"/>
</dbReference>
<dbReference type="AlphaFoldDB" id="A0A8C0A8A6"/>
<feature type="compositionally biased region" description="Low complexity" evidence="13">
    <location>
        <begin position="425"/>
        <end position="441"/>
    </location>
</feature>
<keyword evidence="4" id="KW-0853">WD repeat</keyword>
<accession>A0A8C0A8A6</accession>
<dbReference type="PANTHER" id="PTHR15574">
    <property type="entry name" value="WD REPEAT DOMAIN-CONTAINING FAMILY"/>
    <property type="match status" value="1"/>
</dbReference>
<feature type="region of interest" description="Disordered" evidence="13">
    <location>
        <begin position="480"/>
        <end position="563"/>
    </location>
</feature>
<feature type="compositionally biased region" description="Basic and acidic residues" evidence="13">
    <location>
        <begin position="312"/>
        <end position="334"/>
    </location>
</feature>
<feature type="region of interest" description="Disordered" evidence="13">
    <location>
        <begin position="288"/>
        <end position="340"/>
    </location>
</feature>
<dbReference type="Gene3D" id="2.130.10.10">
    <property type="entry name" value="YVTN repeat-like/Quinoprotein amine dehydrogenase"/>
    <property type="match status" value="2"/>
</dbReference>
<dbReference type="InterPro" id="IPR015943">
    <property type="entry name" value="WD40/YVTN_repeat-like_dom_sf"/>
</dbReference>
<dbReference type="Pfam" id="PF00400">
    <property type="entry name" value="WD40"/>
    <property type="match status" value="3"/>
</dbReference>
<feature type="compositionally biased region" description="Low complexity" evidence="13">
    <location>
        <begin position="577"/>
        <end position="588"/>
    </location>
</feature>
<reference evidence="14" key="2">
    <citation type="submission" date="2025-05" db="UniProtKB">
        <authorList>
            <consortium name="Ensembl"/>
        </authorList>
    </citation>
    <scope>IDENTIFICATION</scope>
</reference>
<comment type="subunit">
    <text evidence="9">Interacts with the nuclear receptors NR3C1 and AR in the presence of ligand. Interacts with DDB1, CUL4A and CUL4B.</text>
</comment>
<organism evidence="14 15">
    <name type="scientific">Bos mutus grunniens</name>
    <name type="common">Wild yak</name>
    <name type="synonym">Bos grunniens</name>
    <dbReference type="NCBI Taxonomy" id="30521"/>
    <lineage>
        <taxon>Eukaryota</taxon>
        <taxon>Metazoa</taxon>
        <taxon>Chordata</taxon>
        <taxon>Craniata</taxon>
        <taxon>Vertebrata</taxon>
        <taxon>Euteleostomi</taxon>
        <taxon>Mammalia</taxon>
        <taxon>Eutheria</taxon>
        <taxon>Laurasiatheria</taxon>
        <taxon>Artiodactyla</taxon>
        <taxon>Ruminantia</taxon>
        <taxon>Pecora</taxon>
        <taxon>Bovidae</taxon>
        <taxon>Bovinae</taxon>
        <taxon>Bos</taxon>
    </lineage>
</organism>
<dbReference type="InterPro" id="IPR036322">
    <property type="entry name" value="WD40_repeat_dom_sf"/>
</dbReference>
<dbReference type="GO" id="GO:0045944">
    <property type="term" value="P:positive regulation of transcription by RNA polymerase II"/>
    <property type="evidence" value="ECO:0007669"/>
    <property type="project" value="Ensembl"/>
</dbReference>
<evidence type="ECO:0000256" key="6">
    <source>
        <dbReference type="ARBA" id="ARBA00022786"/>
    </source>
</evidence>
<comment type="pathway">
    <text evidence="2">Protein modification; protein ubiquitination.</text>
</comment>
<evidence type="ECO:0000256" key="5">
    <source>
        <dbReference type="ARBA" id="ARBA00022737"/>
    </source>
</evidence>
<feature type="region of interest" description="Disordered" evidence="13">
    <location>
        <begin position="355"/>
        <end position="467"/>
    </location>
</feature>
<evidence type="ECO:0000256" key="3">
    <source>
        <dbReference type="ARBA" id="ARBA00022553"/>
    </source>
</evidence>
<evidence type="ECO:0000256" key="8">
    <source>
        <dbReference type="ARBA" id="ARBA00055060"/>
    </source>
</evidence>
<comment type="subcellular location">
    <subcellularLocation>
        <location evidence="1">Nucleus</location>
    </subcellularLocation>
</comment>
<dbReference type="GO" id="GO:0003713">
    <property type="term" value="F:transcription coactivator activity"/>
    <property type="evidence" value="ECO:0007669"/>
    <property type="project" value="Ensembl"/>
</dbReference>
<feature type="compositionally biased region" description="Polar residues" evidence="13">
    <location>
        <begin position="700"/>
        <end position="709"/>
    </location>
</feature>
<dbReference type="SMART" id="SM00320">
    <property type="entry name" value="WD40"/>
    <property type="match status" value="7"/>
</dbReference>
<evidence type="ECO:0000313" key="15">
    <source>
        <dbReference type="Proteomes" id="UP000694520"/>
    </source>
</evidence>
<evidence type="ECO:0000256" key="1">
    <source>
        <dbReference type="ARBA" id="ARBA00004123"/>
    </source>
</evidence>
<keyword evidence="15" id="KW-1185">Reference proteome</keyword>
<feature type="compositionally biased region" description="Polar residues" evidence="13">
    <location>
        <begin position="623"/>
        <end position="655"/>
    </location>
</feature>
<gene>
    <name evidence="14" type="primary">DCAF6</name>
</gene>